<gene>
    <name evidence="1" type="ORF">AVEN_199012_1</name>
</gene>
<name>A0A4Y2LK11_ARAVE</name>
<reference evidence="1 2" key="1">
    <citation type="journal article" date="2019" name="Sci. Rep.">
        <title>Orb-weaving spider Araneus ventricosus genome elucidates the spidroin gene catalogue.</title>
        <authorList>
            <person name="Kono N."/>
            <person name="Nakamura H."/>
            <person name="Ohtoshi R."/>
            <person name="Moran D.A.P."/>
            <person name="Shinohara A."/>
            <person name="Yoshida Y."/>
            <person name="Fujiwara M."/>
            <person name="Mori M."/>
            <person name="Tomita M."/>
            <person name="Arakawa K."/>
        </authorList>
    </citation>
    <scope>NUCLEOTIDE SEQUENCE [LARGE SCALE GENOMIC DNA]</scope>
</reference>
<keyword evidence="2" id="KW-1185">Reference proteome</keyword>
<evidence type="ECO:0000313" key="1">
    <source>
        <dbReference type="EMBL" id="GBN14759.1"/>
    </source>
</evidence>
<proteinExistence type="predicted"/>
<sequence>MQKPRDYQGARKLLEPSVPGNMIPQVPCKIRFSWFQFRAYQYHTALFGTPEPEKNSSRLLIHFSQPSPPNMEFLFAPPGSGSSISFPSLDNGTRTFNSSLPGLVSPCMGKILEFSPPPGLFGIFLKGTANVFMTLIDLYRHSVAALCVKSFLFTVSLVFVSGATPAVCRQPPRGPGTLFSCRSGTPLGRKPYRPLKNV</sequence>
<evidence type="ECO:0000313" key="2">
    <source>
        <dbReference type="Proteomes" id="UP000499080"/>
    </source>
</evidence>
<dbReference type="EMBL" id="BGPR01005946">
    <property type="protein sequence ID" value="GBN14759.1"/>
    <property type="molecule type" value="Genomic_DNA"/>
</dbReference>
<dbReference type="Proteomes" id="UP000499080">
    <property type="component" value="Unassembled WGS sequence"/>
</dbReference>
<accession>A0A4Y2LK11</accession>
<comment type="caution">
    <text evidence="1">The sequence shown here is derived from an EMBL/GenBank/DDBJ whole genome shotgun (WGS) entry which is preliminary data.</text>
</comment>
<protein>
    <submittedName>
        <fullName evidence="1">Uncharacterized protein</fullName>
    </submittedName>
</protein>
<dbReference type="AlphaFoldDB" id="A0A4Y2LK11"/>
<organism evidence="1 2">
    <name type="scientific">Araneus ventricosus</name>
    <name type="common">Orbweaver spider</name>
    <name type="synonym">Epeira ventricosa</name>
    <dbReference type="NCBI Taxonomy" id="182803"/>
    <lineage>
        <taxon>Eukaryota</taxon>
        <taxon>Metazoa</taxon>
        <taxon>Ecdysozoa</taxon>
        <taxon>Arthropoda</taxon>
        <taxon>Chelicerata</taxon>
        <taxon>Arachnida</taxon>
        <taxon>Araneae</taxon>
        <taxon>Araneomorphae</taxon>
        <taxon>Entelegynae</taxon>
        <taxon>Araneoidea</taxon>
        <taxon>Araneidae</taxon>
        <taxon>Araneus</taxon>
    </lineage>
</organism>